<evidence type="ECO:0000259" key="5">
    <source>
        <dbReference type="PROSITE" id="PS50931"/>
    </source>
</evidence>
<evidence type="ECO:0000256" key="2">
    <source>
        <dbReference type="ARBA" id="ARBA00023015"/>
    </source>
</evidence>
<sequence length="299" mass="32193">MHLPMDDIQAFVKVAELGSFSRAAEQLALTQTGLTRRIQRLEAYVGLTLLDRTTRRTSLTAVGREFFPVAQRLVADLTEGLQRLRTTARLSAGDVTIATMPSVAYQRLPQLLADYARRFPANRVMLLERSGTQVTEAVRRGEAEFGIHIAGDPLPDLAEELLSTDPMVLVCHPDHPLARALQVEWEQLAGHDLATLGGGSGNRAPVERQLRQAGLPGRGRYVVESTPSAMALAAAGLAAAILPALPGGSPLLPRLVEVPLVAPVIRRSLSLVRRRGESLAPAAEALYAMLRASKATARA</sequence>
<evidence type="ECO:0000256" key="4">
    <source>
        <dbReference type="ARBA" id="ARBA00023163"/>
    </source>
</evidence>
<accession>A0A1V2GZ78</accession>
<evidence type="ECO:0000256" key="1">
    <source>
        <dbReference type="ARBA" id="ARBA00009437"/>
    </source>
</evidence>
<name>A0A1V2GZ78_9PROT</name>
<dbReference type="InterPro" id="IPR005119">
    <property type="entry name" value="LysR_subst-bd"/>
</dbReference>
<dbReference type="Pfam" id="PF00126">
    <property type="entry name" value="HTH_1"/>
    <property type="match status" value="1"/>
</dbReference>
<dbReference type="GO" id="GO:0003677">
    <property type="term" value="F:DNA binding"/>
    <property type="evidence" value="ECO:0007669"/>
    <property type="project" value="UniProtKB-KW"/>
</dbReference>
<reference evidence="6 7" key="1">
    <citation type="submission" date="2016-10" db="EMBL/GenBank/DDBJ databases">
        <title>Draft Genome sequence of Roseomonas sp. strain M3.</title>
        <authorList>
            <person name="Subhash Y."/>
            <person name="Lee S."/>
        </authorList>
    </citation>
    <scope>NUCLEOTIDE SEQUENCE [LARGE SCALE GENOMIC DNA]</scope>
    <source>
        <strain evidence="6 7">M3</strain>
    </source>
</reference>
<keyword evidence="3" id="KW-0238">DNA-binding</keyword>
<dbReference type="FunFam" id="1.10.10.10:FF:000001">
    <property type="entry name" value="LysR family transcriptional regulator"/>
    <property type="match status" value="1"/>
</dbReference>
<dbReference type="InterPro" id="IPR036390">
    <property type="entry name" value="WH_DNA-bd_sf"/>
</dbReference>
<evidence type="ECO:0000256" key="3">
    <source>
        <dbReference type="ARBA" id="ARBA00023125"/>
    </source>
</evidence>
<dbReference type="Proteomes" id="UP000188879">
    <property type="component" value="Unassembled WGS sequence"/>
</dbReference>
<dbReference type="SUPFAM" id="SSF46785">
    <property type="entry name" value="Winged helix' DNA-binding domain"/>
    <property type="match status" value="1"/>
</dbReference>
<dbReference type="RefSeq" id="WP_076958857.1">
    <property type="nucleotide sequence ID" value="NZ_MLCO01000196.1"/>
</dbReference>
<dbReference type="SUPFAM" id="SSF53850">
    <property type="entry name" value="Periplasmic binding protein-like II"/>
    <property type="match status" value="1"/>
</dbReference>
<dbReference type="PROSITE" id="PS50931">
    <property type="entry name" value="HTH_LYSR"/>
    <property type="match status" value="1"/>
</dbReference>
<keyword evidence="2" id="KW-0805">Transcription regulation</keyword>
<organism evidence="6 7">
    <name type="scientific">Teichococcus deserti</name>
    <dbReference type="NCBI Taxonomy" id="1817963"/>
    <lineage>
        <taxon>Bacteria</taxon>
        <taxon>Pseudomonadati</taxon>
        <taxon>Pseudomonadota</taxon>
        <taxon>Alphaproteobacteria</taxon>
        <taxon>Acetobacterales</taxon>
        <taxon>Roseomonadaceae</taxon>
        <taxon>Roseomonas</taxon>
    </lineage>
</organism>
<keyword evidence="7" id="KW-1185">Reference proteome</keyword>
<evidence type="ECO:0000313" key="7">
    <source>
        <dbReference type="Proteomes" id="UP000188879"/>
    </source>
</evidence>
<dbReference type="Pfam" id="PF03466">
    <property type="entry name" value="LysR_substrate"/>
    <property type="match status" value="1"/>
</dbReference>
<comment type="caution">
    <text evidence="6">The sequence shown here is derived from an EMBL/GenBank/DDBJ whole genome shotgun (WGS) entry which is preliminary data.</text>
</comment>
<dbReference type="InterPro" id="IPR036388">
    <property type="entry name" value="WH-like_DNA-bd_sf"/>
</dbReference>
<protein>
    <submittedName>
        <fullName evidence="6">LysR family transcriptional regulator</fullName>
    </submittedName>
</protein>
<dbReference type="AlphaFoldDB" id="A0A1V2GZ78"/>
<dbReference type="InterPro" id="IPR050950">
    <property type="entry name" value="HTH-type_LysR_regulators"/>
</dbReference>
<dbReference type="OrthoDB" id="5297263at2"/>
<dbReference type="Gene3D" id="1.10.10.10">
    <property type="entry name" value="Winged helix-like DNA-binding domain superfamily/Winged helix DNA-binding domain"/>
    <property type="match status" value="1"/>
</dbReference>
<keyword evidence="4" id="KW-0804">Transcription</keyword>
<dbReference type="Gene3D" id="3.40.190.290">
    <property type="match status" value="1"/>
</dbReference>
<feature type="domain" description="HTH lysR-type" evidence="5">
    <location>
        <begin position="3"/>
        <end position="60"/>
    </location>
</feature>
<dbReference type="PANTHER" id="PTHR30419">
    <property type="entry name" value="HTH-TYPE TRANSCRIPTIONAL REGULATOR YBHD"/>
    <property type="match status" value="1"/>
</dbReference>
<gene>
    <name evidence="6" type="ORF">BKE38_18845</name>
</gene>
<evidence type="ECO:0000313" key="6">
    <source>
        <dbReference type="EMBL" id="ONG50240.1"/>
    </source>
</evidence>
<comment type="similarity">
    <text evidence="1">Belongs to the LysR transcriptional regulatory family.</text>
</comment>
<dbReference type="InterPro" id="IPR000847">
    <property type="entry name" value="LysR_HTH_N"/>
</dbReference>
<dbReference type="PANTHER" id="PTHR30419:SF8">
    <property type="entry name" value="NITROGEN ASSIMILATION TRANSCRIPTIONAL ACTIVATOR-RELATED"/>
    <property type="match status" value="1"/>
</dbReference>
<dbReference type="GO" id="GO:0005829">
    <property type="term" value="C:cytosol"/>
    <property type="evidence" value="ECO:0007669"/>
    <property type="project" value="TreeGrafter"/>
</dbReference>
<dbReference type="GO" id="GO:0003700">
    <property type="term" value="F:DNA-binding transcription factor activity"/>
    <property type="evidence" value="ECO:0007669"/>
    <property type="project" value="InterPro"/>
</dbReference>
<dbReference type="PRINTS" id="PR00039">
    <property type="entry name" value="HTHLYSR"/>
</dbReference>
<proteinExistence type="inferred from homology"/>
<dbReference type="EMBL" id="MLCO01000196">
    <property type="protein sequence ID" value="ONG50240.1"/>
    <property type="molecule type" value="Genomic_DNA"/>
</dbReference>